<dbReference type="PANTHER" id="PTHR42748">
    <property type="entry name" value="NITROGEN METABOLITE REPRESSION PROTEIN NMRA FAMILY MEMBER"/>
    <property type="match status" value="1"/>
</dbReference>
<evidence type="ECO:0000256" key="2">
    <source>
        <dbReference type="ARBA" id="ARBA00022857"/>
    </source>
</evidence>
<dbReference type="SUPFAM" id="SSF51735">
    <property type="entry name" value="NAD(P)-binding Rossmann-fold domains"/>
    <property type="match status" value="1"/>
</dbReference>
<keyword evidence="5" id="KW-1185">Reference proteome</keyword>
<dbReference type="PANTHER" id="PTHR42748:SF7">
    <property type="entry name" value="NMRA LIKE REDOX SENSOR 1-RELATED"/>
    <property type="match status" value="1"/>
</dbReference>
<gene>
    <name evidence="4" type="ORF">ACFSYC_12690</name>
</gene>
<name>A0ABW5XQ19_9SPHI</name>
<dbReference type="Pfam" id="PF05368">
    <property type="entry name" value="NmrA"/>
    <property type="match status" value="1"/>
</dbReference>
<reference evidence="5" key="1">
    <citation type="journal article" date="2019" name="Int. J. Syst. Evol. Microbiol.">
        <title>The Global Catalogue of Microorganisms (GCM) 10K type strain sequencing project: providing services to taxonomists for standard genome sequencing and annotation.</title>
        <authorList>
            <consortium name="The Broad Institute Genomics Platform"/>
            <consortium name="The Broad Institute Genome Sequencing Center for Infectious Disease"/>
            <person name="Wu L."/>
            <person name="Ma J."/>
        </authorList>
    </citation>
    <scope>NUCLEOTIDE SEQUENCE [LARGE SCALE GENOMIC DNA]</scope>
    <source>
        <strain evidence="5">KCTC 52232</strain>
    </source>
</reference>
<dbReference type="CDD" id="cd05251">
    <property type="entry name" value="NmrA_like_SDR_a"/>
    <property type="match status" value="1"/>
</dbReference>
<dbReference type="Gene3D" id="3.90.25.10">
    <property type="entry name" value="UDP-galactose 4-epimerase, domain 1"/>
    <property type="match status" value="1"/>
</dbReference>
<protein>
    <submittedName>
        <fullName evidence="4">NmrA/HSCARG family protein</fullName>
    </submittedName>
</protein>
<evidence type="ECO:0000259" key="3">
    <source>
        <dbReference type="Pfam" id="PF05368"/>
    </source>
</evidence>
<evidence type="ECO:0000313" key="5">
    <source>
        <dbReference type="Proteomes" id="UP001597601"/>
    </source>
</evidence>
<dbReference type="InterPro" id="IPR051164">
    <property type="entry name" value="NmrA-like_oxidored"/>
</dbReference>
<dbReference type="EMBL" id="JBHUON010000014">
    <property type="protein sequence ID" value="MFD2865550.1"/>
    <property type="molecule type" value="Genomic_DNA"/>
</dbReference>
<dbReference type="InterPro" id="IPR008030">
    <property type="entry name" value="NmrA-like"/>
</dbReference>
<comment type="caution">
    <text evidence="4">The sequence shown here is derived from an EMBL/GenBank/DDBJ whole genome shotgun (WGS) entry which is preliminary data.</text>
</comment>
<organism evidence="4 5">
    <name type="scientific">Mucilaginibacter antarcticus</name>
    <dbReference type="NCBI Taxonomy" id="1855725"/>
    <lineage>
        <taxon>Bacteria</taxon>
        <taxon>Pseudomonadati</taxon>
        <taxon>Bacteroidota</taxon>
        <taxon>Sphingobacteriia</taxon>
        <taxon>Sphingobacteriales</taxon>
        <taxon>Sphingobacteriaceae</taxon>
        <taxon>Mucilaginibacter</taxon>
    </lineage>
</organism>
<sequence>MKLENNCETADLSKPKASMTSALKRKIVVCGATGNQGGAVARYLLREECWEVVALTRDPDSRAAKQLATMGARIFKADTNSQVSLIEPFTGAYGVFGVTQPWSATKKNYDITSEIIQAKNILWTCQQCGVYHLVFSSFIRTGNELTGVNFIDSKVEIERLIRLRGISFTILRCALFMENIKIQPNKRKIEGNYSGETLVPYIALADIARGAGIIFKNPGTYKKMTIDLIADFLTGNKIAEILSLVYHGRNFKYYAVKSWKLWILKPDVYQLRRFLEKQNKQSFHKMFVKTQNFFIGSRFNPLKVGEFLTKKLKLSDRIKDL</sequence>
<comment type="similarity">
    <text evidence="1">Belongs to the NmrA-type oxidoreductase family.</text>
</comment>
<dbReference type="Gene3D" id="3.40.50.720">
    <property type="entry name" value="NAD(P)-binding Rossmann-like Domain"/>
    <property type="match status" value="1"/>
</dbReference>
<proteinExistence type="inferred from homology"/>
<dbReference type="RefSeq" id="WP_377128060.1">
    <property type="nucleotide sequence ID" value="NZ_JBHUON010000014.1"/>
</dbReference>
<evidence type="ECO:0000256" key="1">
    <source>
        <dbReference type="ARBA" id="ARBA00006328"/>
    </source>
</evidence>
<accession>A0ABW5XQ19</accession>
<keyword evidence="2" id="KW-0521">NADP</keyword>
<evidence type="ECO:0000313" key="4">
    <source>
        <dbReference type="EMBL" id="MFD2865550.1"/>
    </source>
</evidence>
<feature type="domain" description="NmrA-like" evidence="3">
    <location>
        <begin position="24"/>
        <end position="257"/>
    </location>
</feature>
<dbReference type="Proteomes" id="UP001597601">
    <property type="component" value="Unassembled WGS sequence"/>
</dbReference>
<dbReference type="InterPro" id="IPR036291">
    <property type="entry name" value="NAD(P)-bd_dom_sf"/>
</dbReference>